<dbReference type="OrthoDB" id="5469649at2"/>
<protein>
    <recommendedName>
        <fullName evidence="2">SH3b domain-containing protein</fullName>
    </recommendedName>
</protein>
<gene>
    <name evidence="3" type="ORF">SAMN02745216_01171</name>
</gene>
<name>A0A1M6HAR5_9BACT</name>
<dbReference type="RefSeq" id="WP_073473912.1">
    <property type="nucleotide sequence ID" value="NZ_FQZU01000005.1"/>
</dbReference>
<evidence type="ECO:0000256" key="1">
    <source>
        <dbReference type="SAM" id="MobiDB-lite"/>
    </source>
</evidence>
<evidence type="ECO:0000259" key="2">
    <source>
        <dbReference type="Pfam" id="PF08239"/>
    </source>
</evidence>
<feature type="compositionally biased region" description="Basic residues" evidence="1">
    <location>
        <begin position="107"/>
        <end position="122"/>
    </location>
</feature>
<dbReference type="Pfam" id="PF20125">
    <property type="entry name" value="DUF6515"/>
    <property type="match status" value="1"/>
</dbReference>
<dbReference type="Gene3D" id="2.30.30.40">
    <property type="entry name" value="SH3 Domains"/>
    <property type="match status" value="1"/>
</dbReference>
<dbReference type="InterPro" id="IPR003646">
    <property type="entry name" value="SH3-like_bac-type"/>
</dbReference>
<dbReference type="Pfam" id="PF08239">
    <property type="entry name" value="SH3_3"/>
    <property type="match status" value="1"/>
</dbReference>
<feature type="region of interest" description="Disordered" evidence="1">
    <location>
        <begin position="49"/>
        <end position="185"/>
    </location>
</feature>
<accession>A0A1M6HAR5</accession>
<organism evidence="3 4">
    <name type="scientific">Desulfatibacillum alkenivorans DSM 16219</name>
    <dbReference type="NCBI Taxonomy" id="1121393"/>
    <lineage>
        <taxon>Bacteria</taxon>
        <taxon>Pseudomonadati</taxon>
        <taxon>Thermodesulfobacteriota</taxon>
        <taxon>Desulfobacteria</taxon>
        <taxon>Desulfobacterales</taxon>
        <taxon>Desulfatibacillaceae</taxon>
        <taxon>Desulfatibacillum</taxon>
    </lineage>
</organism>
<keyword evidence="4" id="KW-1185">Reference proteome</keyword>
<feature type="compositionally biased region" description="Gly residues" evidence="1">
    <location>
        <begin position="52"/>
        <end position="62"/>
    </location>
</feature>
<sequence>MTDIKKKNGKKVGLVFSILAFGLIFLAGRNAWAGSGSFIYQTVKEQSARQGKGSGGGRGGGRPPRAQAVQKPNHNRPGGGSQHVANNRPRGGGQHVANNRPGSGHSAPHRPHVNRPQAHKPRPGVNHHYANNHHNRPPRVHHKPKPQYHRPKPLVHHKPVTHRPAPRYYGKPRHRHYPVHHSRHPRHYRTMPRGYFSISFGGIPYFYYSGVFYQRGSSGFFLVGAPIGAVVHSLPVGYTRVVYSNTYYYCYDDVYYRKVPSGYQVVDSPITPVAVAAPAFDRGDWVQVTAPNLNVRTGPGYDFPIKEVAPQYCQLEVMGGSTGGWVYVRISGENFGWVSTAYVELVNTQPLG</sequence>
<dbReference type="EMBL" id="FQZU01000005">
    <property type="protein sequence ID" value="SHJ19321.1"/>
    <property type="molecule type" value="Genomic_DNA"/>
</dbReference>
<dbReference type="Proteomes" id="UP000183994">
    <property type="component" value="Unassembled WGS sequence"/>
</dbReference>
<proteinExistence type="predicted"/>
<evidence type="ECO:0000313" key="3">
    <source>
        <dbReference type="EMBL" id="SHJ19321.1"/>
    </source>
</evidence>
<dbReference type="STRING" id="1121393.SAMN02745216_01171"/>
<dbReference type="InterPro" id="IPR045398">
    <property type="entry name" value="DUF6515"/>
</dbReference>
<feature type="compositionally biased region" description="Basic residues" evidence="1">
    <location>
        <begin position="130"/>
        <end position="185"/>
    </location>
</feature>
<evidence type="ECO:0000313" key="4">
    <source>
        <dbReference type="Proteomes" id="UP000183994"/>
    </source>
</evidence>
<reference evidence="4" key="1">
    <citation type="submission" date="2016-11" db="EMBL/GenBank/DDBJ databases">
        <authorList>
            <person name="Varghese N."/>
            <person name="Submissions S."/>
        </authorList>
    </citation>
    <scope>NUCLEOTIDE SEQUENCE [LARGE SCALE GENOMIC DNA]</scope>
    <source>
        <strain evidence="4">DSM 16219</strain>
    </source>
</reference>
<dbReference type="AlphaFoldDB" id="A0A1M6HAR5"/>
<feature type="domain" description="SH3b" evidence="2">
    <location>
        <begin position="292"/>
        <end position="344"/>
    </location>
</feature>